<reference evidence="1 3" key="2">
    <citation type="journal article" date="2014" name="BMC Genomics">
        <title>An improved genome release (version Mt4.0) for the model legume Medicago truncatula.</title>
        <authorList>
            <person name="Tang H."/>
            <person name="Krishnakumar V."/>
            <person name="Bidwell S."/>
            <person name="Rosen B."/>
            <person name="Chan A."/>
            <person name="Zhou S."/>
            <person name="Gentzbittel L."/>
            <person name="Childs K.L."/>
            <person name="Yandell M."/>
            <person name="Gundlach H."/>
            <person name="Mayer K.F."/>
            <person name="Schwartz D.C."/>
            <person name="Town C.D."/>
        </authorList>
    </citation>
    <scope>GENOME REANNOTATION</scope>
    <source>
        <strain evidence="1">A17</strain>
        <strain evidence="2 3">cv. Jemalong A17</strain>
    </source>
</reference>
<dbReference type="AlphaFoldDB" id="A0A072UIE3"/>
<accession>A0A072UIE3</accession>
<dbReference type="EnsemblPlants" id="KEH29529">
    <property type="protein sequence ID" value="KEH29529"/>
    <property type="gene ID" value="MTR_4g044165"/>
</dbReference>
<protein>
    <submittedName>
        <fullName evidence="1 2">Uncharacterized protein</fullName>
    </submittedName>
</protein>
<reference evidence="2" key="3">
    <citation type="submission" date="2015-04" db="UniProtKB">
        <authorList>
            <consortium name="EnsemblPlants"/>
        </authorList>
    </citation>
    <scope>IDENTIFICATION</scope>
    <source>
        <strain evidence="2">cv. Jemalong A17</strain>
    </source>
</reference>
<dbReference type="Proteomes" id="UP000002051">
    <property type="component" value="Chromosome 4"/>
</dbReference>
<sequence length="63" mass="7438">MLEFDYGFWDRAPLKCFGLLVGQSNRGRGEEQWQIYVDDIIFDLTDAIIRKEFSKIIPAKKRV</sequence>
<evidence type="ECO:0000313" key="3">
    <source>
        <dbReference type="Proteomes" id="UP000002051"/>
    </source>
</evidence>
<dbReference type="EMBL" id="CM001220">
    <property type="protein sequence ID" value="KEH29529.1"/>
    <property type="molecule type" value="Genomic_DNA"/>
</dbReference>
<evidence type="ECO:0000313" key="2">
    <source>
        <dbReference type="EnsemblPlants" id="KEH29529"/>
    </source>
</evidence>
<organism evidence="1 3">
    <name type="scientific">Medicago truncatula</name>
    <name type="common">Barrel medic</name>
    <name type="synonym">Medicago tribuloides</name>
    <dbReference type="NCBI Taxonomy" id="3880"/>
    <lineage>
        <taxon>Eukaryota</taxon>
        <taxon>Viridiplantae</taxon>
        <taxon>Streptophyta</taxon>
        <taxon>Embryophyta</taxon>
        <taxon>Tracheophyta</taxon>
        <taxon>Spermatophyta</taxon>
        <taxon>Magnoliopsida</taxon>
        <taxon>eudicotyledons</taxon>
        <taxon>Gunneridae</taxon>
        <taxon>Pentapetalae</taxon>
        <taxon>rosids</taxon>
        <taxon>fabids</taxon>
        <taxon>Fabales</taxon>
        <taxon>Fabaceae</taxon>
        <taxon>Papilionoideae</taxon>
        <taxon>50 kb inversion clade</taxon>
        <taxon>NPAAA clade</taxon>
        <taxon>Hologalegina</taxon>
        <taxon>IRL clade</taxon>
        <taxon>Trifolieae</taxon>
        <taxon>Medicago</taxon>
    </lineage>
</organism>
<proteinExistence type="predicted"/>
<reference evidence="1 3" key="1">
    <citation type="journal article" date="2011" name="Nature">
        <title>The Medicago genome provides insight into the evolution of rhizobial symbioses.</title>
        <authorList>
            <person name="Young N.D."/>
            <person name="Debelle F."/>
            <person name="Oldroyd G.E."/>
            <person name="Geurts R."/>
            <person name="Cannon S.B."/>
            <person name="Udvardi M.K."/>
            <person name="Benedito V.A."/>
            <person name="Mayer K.F."/>
            <person name="Gouzy J."/>
            <person name="Schoof H."/>
            <person name="Van de Peer Y."/>
            <person name="Proost S."/>
            <person name="Cook D.R."/>
            <person name="Meyers B.C."/>
            <person name="Spannagl M."/>
            <person name="Cheung F."/>
            <person name="De Mita S."/>
            <person name="Krishnakumar V."/>
            <person name="Gundlach H."/>
            <person name="Zhou S."/>
            <person name="Mudge J."/>
            <person name="Bharti A.K."/>
            <person name="Murray J.D."/>
            <person name="Naoumkina M.A."/>
            <person name="Rosen B."/>
            <person name="Silverstein K.A."/>
            <person name="Tang H."/>
            <person name="Rombauts S."/>
            <person name="Zhao P.X."/>
            <person name="Zhou P."/>
            <person name="Barbe V."/>
            <person name="Bardou P."/>
            <person name="Bechner M."/>
            <person name="Bellec A."/>
            <person name="Berger A."/>
            <person name="Berges H."/>
            <person name="Bidwell S."/>
            <person name="Bisseling T."/>
            <person name="Choisne N."/>
            <person name="Couloux A."/>
            <person name="Denny R."/>
            <person name="Deshpande S."/>
            <person name="Dai X."/>
            <person name="Doyle J.J."/>
            <person name="Dudez A.M."/>
            <person name="Farmer A.D."/>
            <person name="Fouteau S."/>
            <person name="Franken C."/>
            <person name="Gibelin C."/>
            <person name="Gish J."/>
            <person name="Goldstein S."/>
            <person name="Gonzalez A.J."/>
            <person name="Green P.J."/>
            <person name="Hallab A."/>
            <person name="Hartog M."/>
            <person name="Hua A."/>
            <person name="Humphray S.J."/>
            <person name="Jeong D.H."/>
            <person name="Jing Y."/>
            <person name="Jocker A."/>
            <person name="Kenton S.M."/>
            <person name="Kim D.J."/>
            <person name="Klee K."/>
            <person name="Lai H."/>
            <person name="Lang C."/>
            <person name="Lin S."/>
            <person name="Macmil S.L."/>
            <person name="Magdelenat G."/>
            <person name="Matthews L."/>
            <person name="McCorrison J."/>
            <person name="Monaghan E.L."/>
            <person name="Mun J.H."/>
            <person name="Najar F.Z."/>
            <person name="Nicholson C."/>
            <person name="Noirot C."/>
            <person name="O'Bleness M."/>
            <person name="Paule C.R."/>
            <person name="Poulain J."/>
            <person name="Prion F."/>
            <person name="Qin B."/>
            <person name="Qu C."/>
            <person name="Retzel E.F."/>
            <person name="Riddle C."/>
            <person name="Sallet E."/>
            <person name="Samain S."/>
            <person name="Samson N."/>
            <person name="Sanders I."/>
            <person name="Saurat O."/>
            <person name="Scarpelli C."/>
            <person name="Schiex T."/>
            <person name="Segurens B."/>
            <person name="Severin A.J."/>
            <person name="Sherrier D.J."/>
            <person name="Shi R."/>
            <person name="Sims S."/>
            <person name="Singer S.R."/>
            <person name="Sinharoy S."/>
            <person name="Sterck L."/>
            <person name="Viollet A."/>
            <person name="Wang B.B."/>
            <person name="Wang K."/>
            <person name="Wang M."/>
            <person name="Wang X."/>
            <person name="Warfsmann J."/>
            <person name="Weissenbach J."/>
            <person name="White D.D."/>
            <person name="White J.D."/>
            <person name="Wiley G.B."/>
            <person name="Wincker P."/>
            <person name="Xing Y."/>
            <person name="Yang L."/>
            <person name="Yao Z."/>
            <person name="Ying F."/>
            <person name="Zhai J."/>
            <person name="Zhou L."/>
            <person name="Zuber A."/>
            <person name="Denarie J."/>
            <person name="Dixon R.A."/>
            <person name="May G.D."/>
            <person name="Schwartz D.C."/>
            <person name="Rogers J."/>
            <person name="Quetier F."/>
            <person name="Town C.D."/>
            <person name="Roe B.A."/>
        </authorList>
    </citation>
    <scope>NUCLEOTIDE SEQUENCE [LARGE SCALE GENOMIC DNA]</scope>
    <source>
        <strain evidence="1">A17</strain>
        <strain evidence="2 3">cv. Jemalong A17</strain>
    </source>
</reference>
<name>A0A072UIE3_MEDTR</name>
<gene>
    <name evidence="1" type="ordered locus">MTR_4g044165</name>
</gene>
<keyword evidence="3" id="KW-1185">Reference proteome</keyword>
<evidence type="ECO:0000313" key="1">
    <source>
        <dbReference type="EMBL" id="KEH29529.1"/>
    </source>
</evidence>
<dbReference type="HOGENOM" id="CLU_2889150_0_0_1"/>